<protein>
    <submittedName>
        <fullName evidence="2">Uncharacterized protein</fullName>
    </submittedName>
</protein>
<feature type="compositionally biased region" description="Polar residues" evidence="1">
    <location>
        <begin position="71"/>
        <end position="96"/>
    </location>
</feature>
<feature type="region of interest" description="Disordered" evidence="1">
    <location>
        <begin position="264"/>
        <end position="286"/>
    </location>
</feature>
<name>A0AAD7YU12_MYTSE</name>
<feature type="region of interest" description="Disordered" evidence="1">
    <location>
        <begin position="1"/>
        <end position="96"/>
    </location>
</feature>
<dbReference type="Proteomes" id="UP001231518">
    <property type="component" value="Chromosome 19"/>
</dbReference>
<evidence type="ECO:0000313" key="2">
    <source>
        <dbReference type="EMBL" id="KAJ8728967.1"/>
    </source>
</evidence>
<proteinExistence type="predicted"/>
<organism evidence="2 3">
    <name type="scientific">Mythimna separata</name>
    <name type="common">Oriental armyworm</name>
    <name type="synonym">Pseudaletia separata</name>
    <dbReference type="NCBI Taxonomy" id="271217"/>
    <lineage>
        <taxon>Eukaryota</taxon>
        <taxon>Metazoa</taxon>
        <taxon>Ecdysozoa</taxon>
        <taxon>Arthropoda</taxon>
        <taxon>Hexapoda</taxon>
        <taxon>Insecta</taxon>
        <taxon>Pterygota</taxon>
        <taxon>Neoptera</taxon>
        <taxon>Endopterygota</taxon>
        <taxon>Lepidoptera</taxon>
        <taxon>Glossata</taxon>
        <taxon>Ditrysia</taxon>
        <taxon>Noctuoidea</taxon>
        <taxon>Noctuidae</taxon>
        <taxon>Noctuinae</taxon>
        <taxon>Hadenini</taxon>
        <taxon>Mythimna</taxon>
    </lineage>
</organism>
<evidence type="ECO:0000313" key="3">
    <source>
        <dbReference type="Proteomes" id="UP001231518"/>
    </source>
</evidence>
<feature type="compositionally biased region" description="Polar residues" evidence="1">
    <location>
        <begin position="30"/>
        <end position="44"/>
    </location>
</feature>
<accession>A0AAD7YU12</accession>
<dbReference type="EMBL" id="JARGEI010000007">
    <property type="protein sequence ID" value="KAJ8728967.1"/>
    <property type="molecule type" value="Genomic_DNA"/>
</dbReference>
<keyword evidence="3" id="KW-1185">Reference proteome</keyword>
<evidence type="ECO:0000256" key="1">
    <source>
        <dbReference type="SAM" id="MobiDB-lite"/>
    </source>
</evidence>
<reference evidence="2" key="1">
    <citation type="submission" date="2023-03" db="EMBL/GenBank/DDBJ databases">
        <title>Chromosome-level genomes of two armyworms, Mythimna separata and Mythimna loreyi, provide insights into the biosynthesis and reception of sex pheromones.</title>
        <authorList>
            <person name="Zhao H."/>
        </authorList>
    </citation>
    <scope>NUCLEOTIDE SEQUENCE</scope>
    <source>
        <strain evidence="2">BeijingLab</strain>
        <tissue evidence="2">Pupa</tissue>
    </source>
</reference>
<dbReference type="AlphaFoldDB" id="A0AAD7YU12"/>
<feature type="compositionally biased region" description="Acidic residues" evidence="1">
    <location>
        <begin position="55"/>
        <end position="66"/>
    </location>
</feature>
<comment type="caution">
    <text evidence="2">The sequence shown here is derived from an EMBL/GenBank/DDBJ whole genome shotgun (WGS) entry which is preliminary data.</text>
</comment>
<sequence>MSINENALCRPSVRDGSAGERGAGHAALRRQQSQHTSTPISQCSAPDPIYLDPQPMDEEWLDEDTFELPPSASTQPEFPSSTETQSASAPSSLTQPTLPLIPNKVCGTYWSPLLPRAVLTLTKESEPIEFFELFFSEDVIGFVECGMGSAPASPMERLAPPPSCLSRPLREDDMAFLVNCVSDDDSEDDEEETNGVVPVIIPRAYQSLLETPLDLEDAVGDPPAADSVPAESPSDVEDVPSSTTHLPRELFNFDWREFPLTPIRPELRRETFSESNVGPTTPCADP</sequence>
<feature type="region of interest" description="Disordered" evidence="1">
    <location>
        <begin position="216"/>
        <end position="246"/>
    </location>
</feature>
<gene>
    <name evidence="2" type="ORF">PYW07_006663</name>
</gene>